<dbReference type="Gene3D" id="3.10.450.50">
    <property type="match status" value="1"/>
</dbReference>
<sequence>MTSIRPCVRGGGHPSGPAGCDHAGVDTDRCWEIIEAARADIDIDWNECDSESEYSLDALLTDALVARLARLSPPEIAAFEVRFAALQGRVADHDGIHKAVYLMTLGVGDDGFTDFCAGIVGLGRHWFDLVTADPDNLADHPAVRLMAAGRLDEFTFQAEGVQFAAHTAYEEVTGDEDGLYDEVERVGETMEDDLGPAPAPLPRPVRLPRLEALFPGNHAILLDRFGDGDVDYSNTMKYEARAVVIAFNDRINHGDLEGLAALMTDDHAFVDGAGAVVVGKAECTEVWRGFFAAFPDYRNHFEAVSAVRGVVTVDGWSECREPALAGPARWSAVVRADKVARWQVEAPAGTDVTS</sequence>
<name>A0A8J3YVK7_9ACTN</name>
<feature type="domain" description="DUF4240" evidence="2">
    <location>
        <begin position="26"/>
        <end position="171"/>
    </location>
</feature>
<feature type="domain" description="SnoaL-like" evidence="1">
    <location>
        <begin position="245"/>
        <end position="327"/>
    </location>
</feature>
<reference evidence="3" key="1">
    <citation type="submission" date="2021-01" db="EMBL/GenBank/DDBJ databases">
        <title>Whole genome shotgun sequence of Virgisporangium aliadipatigenens NBRC 105644.</title>
        <authorList>
            <person name="Komaki H."/>
            <person name="Tamura T."/>
        </authorList>
    </citation>
    <scope>NUCLEOTIDE SEQUENCE</scope>
    <source>
        <strain evidence="3">NBRC 105644</strain>
    </source>
</reference>
<evidence type="ECO:0000313" key="3">
    <source>
        <dbReference type="EMBL" id="GIJ50601.1"/>
    </source>
</evidence>
<dbReference type="InterPro" id="IPR037401">
    <property type="entry name" value="SnoaL-like"/>
</dbReference>
<dbReference type="Pfam" id="PF12680">
    <property type="entry name" value="SnoaL_2"/>
    <property type="match status" value="1"/>
</dbReference>
<comment type="caution">
    <text evidence="3">The sequence shown here is derived from an EMBL/GenBank/DDBJ whole genome shotgun (WGS) entry which is preliminary data.</text>
</comment>
<dbReference type="Pfam" id="PF14024">
    <property type="entry name" value="DUF4240"/>
    <property type="match status" value="1"/>
</dbReference>
<dbReference type="AlphaFoldDB" id="A0A8J3YVK7"/>
<dbReference type="SUPFAM" id="SSF54427">
    <property type="entry name" value="NTF2-like"/>
    <property type="match status" value="1"/>
</dbReference>
<organism evidence="3 4">
    <name type="scientific">Virgisporangium aliadipatigenens</name>
    <dbReference type="NCBI Taxonomy" id="741659"/>
    <lineage>
        <taxon>Bacteria</taxon>
        <taxon>Bacillati</taxon>
        <taxon>Actinomycetota</taxon>
        <taxon>Actinomycetes</taxon>
        <taxon>Micromonosporales</taxon>
        <taxon>Micromonosporaceae</taxon>
        <taxon>Virgisporangium</taxon>
    </lineage>
</organism>
<evidence type="ECO:0000313" key="4">
    <source>
        <dbReference type="Proteomes" id="UP000619260"/>
    </source>
</evidence>
<protein>
    <recommendedName>
        <fullName evidence="5">SnoaL-like domain-containing protein</fullName>
    </recommendedName>
</protein>
<proteinExistence type="predicted"/>
<dbReference type="Proteomes" id="UP000619260">
    <property type="component" value="Unassembled WGS sequence"/>
</dbReference>
<gene>
    <name evidence="3" type="ORF">Val02_74870</name>
</gene>
<dbReference type="InterPro" id="IPR025334">
    <property type="entry name" value="DUF4240"/>
</dbReference>
<evidence type="ECO:0008006" key="5">
    <source>
        <dbReference type="Google" id="ProtNLM"/>
    </source>
</evidence>
<accession>A0A8J3YVK7</accession>
<evidence type="ECO:0000259" key="2">
    <source>
        <dbReference type="Pfam" id="PF14024"/>
    </source>
</evidence>
<keyword evidence="4" id="KW-1185">Reference proteome</keyword>
<dbReference type="EMBL" id="BOPF01000037">
    <property type="protein sequence ID" value="GIJ50601.1"/>
    <property type="molecule type" value="Genomic_DNA"/>
</dbReference>
<dbReference type="InterPro" id="IPR032710">
    <property type="entry name" value="NTF2-like_dom_sf"/>
</dbReference>
<evidence type="ECO:0000259" key="1">
    <source>
        <dbReference type="Pfam" id="PF12680"/>
    </source>
</evidence>